<evidence type="ECO:0000313" key="6">
    <source>
        <dbReference type="Proteomes" id="UP000738402"/>
    </source>
</evidence>
<evidence type="ECO:0000256" key="1">
    <source>
        <dbReference type="ARBA" id="ARBA00008361"/>
    </source>
</evidence>
<dbReference type="Proteomes" id="UP000738402">
    <property type="component" value="Unassembled WGS sequence"/>
</dbReference>
<dbReference type="PROSITE" id="PS00036">
    <property type="entry name" value="BZIP_BASIC"/>
    <property type="match status" value="1"/>
</dbReference>
<name>A0AAN6I0R7_9ASCO</name>
<protein>
    <recommendedName>
        <fullName evidence="4">BZIP domain-containing protein</fullName>
    </recommendedName>
</protein>
<dbReference type="InterPro" id="IPR013216">
    <property type="entry name" value="Methyltransf_11"/>
</dbReference>
<dbReference type="GO" id="GO:0003700">
    <property type="term" value="F:DNA-binding transcription factor activity"/>
    <property type="evidence" value="ECO:0007669"/>
    <property type="project" value="InterPro"/>
</dbReference>
<keyword evidence="2" id="KW-0489">Methyltransferase</keyword>
<dbReference type="GO" id="GO:0008757">
    <property type="term" value="F:S-adenosylmethionine-dependent methyltransferase activity"/>
    <property type="evidence" value="ECO:0007669"/>
    <property type="project" value="InterPro"/>
</dbReference>
<dbReference type="CDD" id="cd02440">
    <property type="entry name" value="AdoMet_MTases"/>
    <property type="match status" value="1"/>
</dbReference>
<dbReference type="CDD" id="cd14705">
    <property type="entry name" value="bZIP_Zip1"/>
    <property type="match status" value="1"/>
</dbReference>
<dbReference type="Pfam" id="PF07716">
    <property type="entry name" value="bZIP_2"/>
    <property type="match status" value="1"/>
</dbReference>
<dbReference type="AlphaFoldDB" id="A0AAN6I0R7"/>
<dbReference type="InterPro" id="IPR051052">
    <property type="entry name" value="Diverse_substrate_MTase"/>
</dbReference>
<dbReference type="SUPFAM" id="SSF53335">
    <property type="entry name" value="S-adenosyl-L-methionine-dependent methyltransferases"/>
    <property type="match status" value="1"/>
</dbReference>
<comment type="caution">
    <text evidence="5">The sequence shown here is derived from an EMBL/GenBank/DDBJ whole genome shotgun (WGS) entry which is preliminary data.</text>
</comment>
<evidence type="ECO:0000256" key="2">
    <source>
        <dbReference type="ARBA" id="ARBA00022603"/>
    </source>
</evidence>
<reference evidence="5" key="1">
    <citation type="journal article" date="2021" name="G3 (Bethesda)">
        <title>Genomic diversity, chromosomal rearrangements, and interspecies hybridization in the ogataea polymorpha species complex.</title>
        <authorList>
            <person name="Hanson S.J."/>
            <person name="Cinneide E.O."/>
            <person name="Salzberg L.I."/>
            <person name="Wolfe K.H."/>
            <person name="McGowan J."/>
            <person name="Fitzpatrick D.A."/>
            <person name="Matlin K."/>
        </authorList>
    </citation>
    <scope>NUCLEOTIDE SEQUENCE</scope>
    <source>
        <strain evidence="5">83-405-1</strain>
    </source>
</reference>
<evidence type="ECO:0000259" key="4">
    <source>
        <dbReference type="PROSITE" id="PS50217"/>
    </source>
</evidence>
<feature type="domain" description="BZIP" evidence="4">
    <location>
        <begin position="77"/>
        <end position="132"/>
    </location>
</feature>
<evidence type="ECO:0000256" key="3">
    <source>
        <dbReference type="ARBA" id="ARBA00022679"/>
    </source>
</evidence>
<gene>
    <name evidence="5" type="ORF">KL933_002793</name>
</gene>
<dbReference type="Pfam" id="PF08241">
    <property type="entry name" value="Methyltransf_11"/>
    <property type="match status" value="1"/>
</dbReference>
<dbReference type="EMBL" id="JAHLUH010000007">
    <property type="protein sequence ID" value="KAG7727084.1"/>
    <property type="molecule type" value="Genomic_DNA"/>
</dbReference>
<dbReference type="InterPro" id="IPR004827">
    <property type="entry name" value="bZIP"/>
</dbReference>
<dbReference type="InterPro" id="IPR029063">
    <property type="entry name" value="SAM-dependent_MTases_sf"/>
</dbReference>
<comment type="similarity">
    <text evidence="1">Belongs to the methyltransferase superfamily.</text>
</comment>
<dbReference type="InterPro" id="IPR046347">
    <property type="entry name" value="bZIP_sf"/>
</dbReference>
<dbReference type="Gene3D" id="3.40.50.150">
    <property type="entry name" value="Vaccinia Virus protein VP39"/>
    <property type="match status" value="1"/>
</dbReference>
<evidence type="ECO:0000313" key="5">
    <source>
        <dbReference type="EMBL" id="KAG7727084.1"/>
    </source>
</evidence>
<dbReference type="GO" id="GO:0032259">
    <property type="term" value="P:methylation"/>
    <property type="evidence" value="ECO:0007669"/>
    <property type="project" value="UniProtKB-KW"/>
</dbReference>
<dbReference type="Gene3D" id="1.20.5.170">
    <property type="match status" value="1"/>
</dbReference>
<dbReference type="PANTHER" id="PTHR44942">
    <property type="entry name" value="METHYLTRANSF_11 DOMAIN-CONTAINING PROTEIN"/>
    <property type="match status" value="1"/>
</dbReference>
<organism evidence="5 6">
    <name type="scientific">Ogataea haglerorum</name>
    <dbReference type="NCBI Taxonomy" id="1937702"/>
    <lineage>
        <taxon>Eukaryota</taxon>
        <taxon>Fungi</taxon>
        <taxon>Dikarya</taxon>
        <taxon>Ascomycota</taxon>
        <taxon>Saccharomycotina</taxon>
        <taxon>Pichiomycetes</taxon>
        <taxon>Pichiales</taxon>
        <taxon>Pichiaceae</taxon>
        <taxon>Ogataea</taxon>
    </lineage>
</organism>
<sequence>MITMDPERKASLLDEFDFNFYPASNQEQRTDTDLSLFSNNEFRNFDSDEQLTISPQETSLDPQLTTISSQVPNNSLEKRRRNTLASARFRIKKKQKEKEMEERFDQIHRHIDSLKVKIKTLEMENKCLKELLLTPVDSKAPSLSGTSNYALLQLIKQHSGDSFKVTTIYDPTNSMATYSTKVFDHGNYESFRPSYPVEFLELILKYHHGPTNRLLDVGCGTGQVIFPFSRYFTTSIGVDPSEGMISRCKAKNSSDRLEFYQGKAENLNMIASASIDVLTAAECVHWMDPTGFLNEAARVLTPKGTLAFWLYLEPIFQDNVLNEIYHKYVMGDPTLMAPYWYEGKSRFYDWLKDATELISEDDRFENVELVKFDQLHLPEDKRERALKSRTFDGKPLLFLQKDCTLEEFLAFINTYSPLPAWYRANEGAKGTERDIMFRLETELRSAGVWEKTQTINWDTMYCFAKKK</sequence>
<keyword evidence="3" id="KW-0808">Transferase</keyword>
<dbReference type="PANTHER" id="PTHR44942:SF4">
    <property type="entry name" value="METHYLTRANSFERASE TYPE 11 DOMAIN-CONTAINING PROTEIN"/>
    <property type="match status" value="1"/>
</dbReference>
<dbReference type="SUPFAM" id="SSF57959">
    <property type="entry name" value="Leucine zipper domain"/>
    <property type="match status" value="1"/>
</dbReference>
<accession>A0AAN6I0R7</accession>
<dbReference type="PROSITE" id="PS50217">
    <property type="entry name" value="BZIP"/>
    <property type="match status" value="1"/>
</dbReference>
<proteinExistence type="inferred from homology"/>